<comment type="caution">
    <text evidence="12">The sequence shown here is derived from an EMBL/GenBank/DDBJ whole genome shotgun (WGS) entry which is preliminary data.</text>
</comment>
<keyword evidence="13" id="KW-1185">Reference proteome</keyword>
<evidence type="ECO:0000256" key="6">
    <source>
        <dbReference type="ARBA" id="ARBA00022640"/>
    </source>
</evidence>
<evidence type="ECO:0000313" key="12">
    <source>
        <dbReference type="EMBL" id="KAJ7956619.1"/>
    </source>
</evidence>
<dbReference type="PANTHER" id="PTHR10361">
    <property type="entry name" value="SODIUM-BILE ACID COTRANSPORTER"/>
    <property type="match status" value="1"/>
</dbReference>
<evidence type="ECO:0000313" key="13">
    <source>
        <dbReference type="Proteomes" id="UP001163823"/>
    </source>
</evidence>
<keyword evidence="5" id="KW-0150">Chloroplast</keyword>
<reference evidence="12" key="1">
    <citation type="journal article" date="2023" name="Science">
        <title>Elucidation of the pathway for biosynthesis of saponin adjuvants from the soapbark tree.</title>
        <authorList>
            <person name="Reed J."/>
            <person name="Orme A."/>
            <person name="El-Demerdash A."/>
            <person name="Owen C."/>
            <person name="Martin L.B.B."/>
            <person name="Misra R.C."/>
            <person name="Kikuchi S."/>
            <person name="Rejzek M."/>
            <person name="Martin A.C."/>
            <person name="Harkess A."/>
            <person name="Leebens-Mack J."/>
            <person name="Louveau T."/>
            <person name="Stephenson M.J."/>
            <person name="Osbourn A."/>
        </authorList>
    </citation>
    <scope>NUCLEOTIDE SEQUENCE</scope>
    <source>
        <strain evidence="12">S10</strain>
    </source>
</reference>
<keyword evidence="10 11" id="KW-0472">Membrane</keyword>
<organism evidence="12 13">
    <name type="scientific">Quillaja saponaria</name>
    <name type="common">Soap bark tree</name>
    <dbReference type="NCBI Taxonomy" id="32244"/>
    <lineage>
        <taxon>Eukaryota</taxon>
        <taxon>Viridiplantae</taxon>
        <taxon>Streptophyta</taxon>
        <taxon>Embryophyta</taxon>
        <taxon>Tracheophyta</taxon>
        <taxon>Spermatophyta</taxon>
        <taxon>Magnoliopsida</taxon>
        <taxon>eudicotyledons</taxon>
        <taxon>Gunneridae</taxon>
        <taxon>Pentapetalae</taxon>
        <taxon>rosids</taxon>
        <taxon>fabids</taxon>
        <taxon>Fabales</taxon>
        <taxon>Quillajaceae</taxon>
        <taxon>Quillaja</taxon>
    </lineage>
</organism>
<evidence type="ECO:0000256" key="8">
    <source>
        <dbReference type="ARBA" id="ARBA00022946"/>
    </source>
</evidence>
<accession>A0AAD7LED9</accession>
<protein>
    <submittedName>
        <fullName evidence="12">Sodium-bile acid cotransporter</fullName>
    </submittedName>
</protein>
<evidence type="ECO:0000256" key="11">
    <source>
        <dbReference type="SAM" id="Phobius"/>
    </source>
</evidence>
<evidence type="ECO:0000256" key="2">
    <source>
        <dbReference type="ARBA" id="ARBA00004141"/>
    </source>
</evidence>
<dbReference type="Proteomes" id="UP001163823">
    <property type="component" value="Chromosome 9"/>
</dbReference>
<dbReference type="NCBIfam" id="TIGR00841">
    <property type="entry name" value="bass"/>
    <property type="match status" value="1"/>
</dbReference>
<feature type="transmembrane region" description="Helical" evidence="11">
    <location>
        <begin position="304"/>
        <end position="325"/>
    </location>
</feature>
<dbReference type="EMBL" id="JARAOO010000009">
    <property type="protein sequence ID" value="KAJ7956619.1"/>
    <property type="molecule type" value="Genomic_DNA"/>
</dbReference>
<evidence type="ECO:0000256" key="7">
    <source>
        <dbReference type="ARBA" id="ARBA00022692"/>
    </source>
</evidence>
<keyword evidence="4" id="KW-0813">Transport</keyword>
<feature type="transmembrane region" description="Helical" evidence="11">
    <location>
        <begin position="206"/>
        <end position="228"/>
    </location>
</feature>
<dbReference type="InterPro" id="IPR038770">
    <property type="entry name" value="Na+/solute_symporter_sf"/>
</dbReference>
<keyword evidence="8" id="KW-0809">Transit peptide</keyword>
<sequence>MASMSRVIVKDCKLGTYDSLFKPSSSFSTRKIQALLDVRSGLSLWENGRIQSKFKSPIVALAAPSSIIQSSRNPKVLCKAATNVSGDVPDSTGGMSQYQRIIETLTTLFPVWVTWLETDLFTLGLGFLMLSMGLTLTFDDFRRCLRNPWTVGVGFLAQYMIKPILGFFIALTLKLSAPLATGLILVSCCPGGQASNVATYISKGNVALSVLMTTCSTIGAIIMTPLLTKLLAGQLVPVDAAGLAISTFQVVLVPTIVGVLANEFFPKFTSKIISVTPLIGVVLTTLLCASPIGQVADVLKTQGAQLILPVALLHGAAFAIGYWISKISFGESTSRTISIECGMQSSALGFLLAQKHFANPLVAVPSAVSVVCMALGGSALAVFWRNSPIPVNDKDDFKE</sequence>
<evidence type="ECO:0000256" key="1">
    <source>
        <dbReference type="ARBA" id="ARBA00004119"/>
    </source>
</evidence>
<dbReference type="Pfam" id="PF01758">
    <property type="entry name" value="SBF"/>
    <property type="match status" value="1"/>
</dbReference>
<evidence type="ECO:0000256" key="9">
    <source>
        <dbReference type="ARBA" id="ARBA00022989"/>
    </source>
</evidence>
<keyword evidence="9 11" id="KW-1133">Transmembrane helix</keyword>
<feature type="transmembrane region" description="Helical" evidence="11">
    <location>
        <begin position="240"/>
        <end position="260"/>
    </location>
</feature>
<feature type="transmembrane region" description="Helical" evidence="11">
    <location>
        <begin position="361"/>
        <end position="384"/>
    </location>
</feature>
<dbReference type="FunFam" id="1.20.1530.20:FF:000018">
    <property type="entry name" value="Probable sodium/metabolite cotransporter BASS1, chloroplastic"/>
    <property type="match status" value="1"/>
</dbReference>
<comment type="subcellular location">
    <subcellularLocation>
        <location evidence="2">Membrane</location>
        <topology evidence="2">Multi-pass membrane protein</topology>
    </subcellularLocation>
    <subcellularLocation>
        <location evidence="1">Plastid</location>
        <location evidence="1">Chloroplast envelope</location>
    </subcellularLocation>
</comment>
<proteinExistence type="inferred from homology"/>
<evidence type="ECO:0000256" key="3">
    <source>
        <dbReference type="ARBA" id="ARBA00006528"/>
    </source>
</evidence>
<dbReference type="GO" id="GO:0009941">
    <property type="term" value="C:chloroplast envelope"/>
    <property type="evidence" value="ECO:0007669"/>
    <property type="project" value="UniProtKB-SubCell"/>
</dbReference>
<dbReference type="Gene3D" id="1.20.1530.20">
    <property type="match status" value="1"/>
</dbReference>
<name>A0AAD7LED9_QUISA</name>
<dbReference type="InterPro" id="IPR004710">
    <property type="entry name" value="Bilac:Na_transpt"/>
</dbReference>
<keyword evidence="6" id="KW-0934">Plastid</keyword>
<keyword evidence="7 11" id="KW-0812">Transmembrane</keyword>
<gene>
    <name evidence="12" type="ORF">O6P43_023031</name>
</gene>
<comment type="similarity">
    <text evidence="3">Belongs to the bile acid:sodium symporter (BASS) (TC 2.A.28) family.</text>
</comment>
<dbReference type="InterPro" id="IPR002657">
    <property type="entry name" value="BilAc:Na_symport/Acr3"/>
</dbReference>
<evidence type="ECO:0000256" key="5">
    <source>
        <dbReference type="ARBA" id="ARBA00022528"/>
    </source>
</evidence>
<evidence type="ECO:0000256" key="10">
    <source>
        <dbReference type="ARBA" id="ARBA00023136"/>
    </source>
</evidence>
<feature type="transmembrane region" description="Helical" evidence="11">
    <location>
        <begin position="272"/>
        <end position="292"/>
    </location>
</feature>
<dbReference type="AlphaFoldDB" id="A0AAD7LED9"/>
<dbReference type="KEGG" id="qsa:O6P43_023031"/>
<dbReference type="PANTHER" id="PTHR10361:SF62">
    <property type="entry name" value="SODIUM_PYRUVATE COTRANSPORTER BASS2, CHLOROPLASTIC"/>
    <property type="match status" value="1"/>
</dbReference>
<dbReference type="GO" id="GO:0016020">
    <property type="term" value="C:membrane"/>
    <property type="evidence" value="ECO:0007669"/>
    <property type="project" value="UniProtKB-SubCell"/>
</dbReference>
<evidence type="ECO:0000256" key="4">
    <source>
        <dbReference type="ARBA" id="ARBA00022448"/>
    </source>
</evidence>